<gene>
    <name evidence="1" type="ORF">IW20_17170</name>
</gene>
<accession>A0A086AAU4</accession>
<comment type="caution">
    <text evidence="1">The sequence shown here is derived from an EMBL/GenBank/DDBJ whole genome shotgun (WGS) entry which is preliminary data.</text>
</comment>
<dbReference type="AlphaFoldDB" id="A0A086AAU4"/>
<dbReference type="Proteomes" id="UP000028712">
    <property type="component" value="Unassembled WGS sequence"/>
</dbReference>
<organism evidence="1 2">
    <name type="scientific">Flavobacterium hydatis</name>
    <name type="common">Cytophaga aquatilis</name>
    <dbReference type="NCBI Taxonomy" id="991"/>
    <lineage>
        <taxon>Bacteria</taxon>
        <taxon>Pseudomonadati</taxon>
        <taxon>Bacteroidota</taxon>
        <taxon>Flavobacteriia</taxon>
        <taxon>Flavobacteriales</taxon>
        <taxon>Flavobacteriaceae</taxon>
        <taxon>Flavobacterium</taxon>
    </lineage>
</organism>
<name>A0A086AAU4_FLAHY</name>
<dbReference type="eggNOG" id="ENOG502ZQ2X">
    <property type="taxonomic scope" value="Bacteria"/>
</dbReference>
<proteinExistence type="predicted"/>
<reference evidence="1 2" key="1">
    <citation type="submission" date="2014-07" db="EMBL/GenBank/DDBJ databases">
        <title>Genome of Flavobacterium hydatis DSM 2063.</title>
        <authorList>
            <person name="Pipes S.E."/>
            <person name="Stropko S.J."/>
            <person name="Newman J.D."/>
        </authorList>
    </citation>
    <scope>NUCLEOTIDE SEQUENCE [LARGE SCALE GENOMIC DNA]</scope>
    <source>
        <strain evidence="1 2">DSM 2063</strain>
    </source>
</reference>
<dbReference type="EMBL" id="JPRM01000027">
    <property type="protein sequence ID" value="KFF13808.1"/>
    <property type="molecule type" value="Genomic_DNA"/>
</dbReference>
<evidence type="ECO:0000313" key="1">
    <source>
        <dbReference type="EMBL" id="KFF13808.1"/>
    </source>
</evidence>
<sequence>MIYFISLKEYEFILDEVQLKASLEIDRTNPPLEVINLDLKRLDLSQIKIEDLFDLIATDSAKIISFILIKLEKYLNKKEVQEYPKGYEPDEADDNIKVLPFYKNFLIPYFIEYYYLKNKPEELCSYLLSLRTPAAKKYDKELKSIYKKINSL</sequence>
<protein>
    <submittedName>
        <fullName evidence="1">Uncharacterized protein</fullName>
    </submittedName>
</protein>
<evidence type="ECO:0000313" key="2">
    <source>
        <dbReference type="Proteomes" id="UP000028712"/>
    </source>
</evidence>